<name>A0ABY7NST7_9SPHN</name>
<keyword evidence="1" id="KW-0238">DNA-binding</keyword>
<evidence type="ECO:0000256" key="2">
    <source>
        <dbReference type="ARBA" id="ARBA00023172"/>
    </source>
</evidence>
<dbReference type="Proteomes" id="UP001210865">
    <property type="component" value="Chromosome"/>
</dbReference>
<organism evidence="6 7">
    <name type="scientific">Sphingomonas abietis</name>
    <dbReference type="NCBI Taxonomy" id="3012344"/>
    <lineage>
        <taxon>Bacteria</taxon>
        <taxon>Pseudomonadati</taxon>
        <taxon>Pseudomonadota</taxon>
        <taxon>Alphaproteobacteria</taxon>
        <taxon>Sphingomonadales</taxon>
        <taxon>Sphingomonadaceae</taxon>
        <taxon>Sphingomonas</taxon>
    </lineage>
</organism>
<dbReference type="PANTHER" id="PTHR30461:SF2">
    <property type="entry name" value="SERINE RECOMBINASE PINE-RELATED"/>
    <property type="match status" value="1"/>
</dbReference>
<feature type="domain" description="Recombinase zinc beta ribbon" evidence="5">
    <location>
        <begin position="92"/>
        <end position="150"/>
    </location>
</feature>
<gene>
    <name evidence="6" type="ORF">PBT88_06665</name>
</gene>
<evidence type="ECO:0000256" key="1">
    <source>
        <dbReference type="ARBA" id="ARBA00023125"/>
    </source>
</evidence>
<dbReference type="InterPro" id="IPR038109">
    <property type="entry name" value="DNA_bind_recomb_sf"/>
</dbReference>
<reference evidence="6 7" key="1">
    <citation type="submission" date="2022-12" db="EMBL/GenBank/DDBJ databases">
        <title>Sphingomonas abieness sp. nov., an endophytic bacterium isolated from Abies koreana.</title>
        <authorList>
            <person name="Jiang L."/>
            <person name="Lee J."/>
        </authorList>
    </citation>
    <scope>NUCLEOTIDE SEQUENCE [LARGE SCALE GENOMIC DNA]</scope>
    <source>
        <strain evidence="7">PAMB 00755</strain>
    </source>
</reference>
<keyword evidence="7" id="KW-1185">Reference proteome</keyword>
<keyword evidence="3" id="KW-0175">Coiled coil</keyword>
<dbReference type="Pfam" id="PF07508">
    <property type="entry name" value="Recombinase"/>
    <property type="match status" value="1"/>
</dbReference>
<feature type="domain" description="Recombinase" evidence="4">
    <location>
        <begin position="2"/>
        <end position="76"/>
    </location>
</feature>
<evidence type="ECO:0000259" key="5">
    <source>
        <dbReference type="Pfam" id="PF13408"/>
    </source>
</evidence>
<evidence type="ECO:0000313" key="7">
    <source>
        <dbReference type="Proteomes" id="UP001210865"/>
    </source>
</evidence>
<dbReference type="InterPro" id="IPR025827">
    <property type="entry name" value="Zn_ribbon_recom_dom"/>
</dbReference>
<evidence type="ECO:0000313" key="6">
    <source>
        <dbReference type="EMBL" id="WBO24578.1"/>
    </source>
</evidence>
<dbReference type="Pfam" id="PF13408">
    <property type="entry name" value="Zn_ribbon_recom"/>
    <property type="match status" value="1"/>
</dbReference>
<evidence type="ECO:0000259" key="4">
    <source>
        <dbReference type="Pfam" id="PF07508"/>
    </source>
</evidence>
<dbReference type="EMBL" id="CP115174">
    <property type="protein sequence ID" value="WBO24578.1"/>
    <property type="molecule type" value="Genomic_DNA"/>
</dbReference>
<dbReference type="PANTHER" id="PTHR30461">
    <property type="entry name" value="DNA-INVERTASE FROM LAMBDOID PROPHAGE"/>
    <property type="match status" value="1"/>
</dbReference>
<sequence>MVEWLNARGYTLASGAKFSNSNVAGILGRTHYRGHYFDMTLDEQGERAPEESWVRVDCPRIIPDETMDAVAALRATRRPTVTPPRVVNGPTLLTRVARCGLCGEGMTIRTGKGGRYSYYSCNAKVSAGAARCGCPHIREERLDGVVLAALDAQIFEPARLRMLLSEMLEASAEADERRARDLTQARLQKTQAETRLRNLYELVADGHASLKDPTFTTMLAETNGRVASLAASIETLERQIGKRSKRVTPEMVDAFAALVRDRLHGDDPALRKAYVALFVSEVVIDQEKIRISGSTRLLERAVGKTEPGLMGMVPIFDRKWCRLQDSNL</sequence>
<accession>A0ABY7NST7</accession>
<feature type="coiled-coil region" evidence="3">
    <location>
        <begin position="182"/>
        <end position="239"/>
    </location>
</feature>
<dbReference type="Gene3D" id="3.90.1750.20">
    <property type="entry name" value="Putative Large Serine Recombinase, Chain B, Domain 2"/>
    <property type="match status" value="1"/>
</dbReference>
<evidence type="ECO:0000256" key="3">
    <source>
        <dbReference type="SAM" id="Coils"/>
    </source>
</evidence>
<dbReference type="InterPro" id="IPR050639">
    <property type="entry name" value="SSR_resolvase"/>
</dbReference>
<dbReference type="InterPro" id="IPR011109">
    <property type="entry name" value="DNA_bind_recombinase_dom"/>
</dbReference>
<proteinExistence type="predicted"/>
<protein>
    <submittedName>
        <fullName evidence="6">Recombinase family protein</fullName>
    </submittedName>
</protein>
<keyword evidence="2" id="KW-0233">DNA recombination</keyword>